<dbReference type="KEGG" id="laj:A0128_09675"/>
<proteinExistence type="predicted"/>
<evidence type="ECO:0000313" key="2">
    <source>
        <dbReference type="Proteomes" id="UP000094197"/>
    </source>
</evidence>
<dbReference type="RefSeq" id="WP_069607318.1">
    <property type="nucleotide sequence ID" value="NZ_CP015217.1"/>
</dbReference>
<protein>
    <recommendedName>
        <fullName evidence="3">Alpha/beta hydrolase</fullName>
    </recommendedName>
</protein>
<reference evidence="1 2" key="1">
    <citation type="submission" date="2016-04" db="EMBL/GenBank/DDBJ databases">
        <title>Complete genome seqeunce of Leptospira alstonii serovar Room22.</title>
        <authorList>
            <person name="Nally J.E."/>
            <person name="Bayles D.O."/>
            <person name="Hurley D."/>
            <person name="Fanning S."/>
            <person name="McMahon B.J."/>
            <person name="Arent Z."/>
        </authorList>
    </citation>
    <scope>NUCLEOTIDE SEQUENCE [LARGE SCALE GENOMIC DNA]</scope>
    <source>
        <strain evidence="1 2">GWTS #1</strain>
    </source>
</reference>
<dbReference type="InterPro" id="IPR029058">
    <property type="entry name" value="AB_hydrolase_fold"/>
</dbReference>
<dbReference type="Proteomes" id="UP000094197">
    <property type="component" value="Chromosome 1"/>
</dbReference>
<gene>
    <name evidence="1" type="ORF">A0128_09675</name>
</gene>
<dbReference type="AlphaFoldDB" id="A0A1D7UWX2"/>
<dbReference type="EMBL" id="CP015217">
    <property type="protein sequence ID" value="AOP34087.1"/>
    <property type="molecule type" value="Genomic_DNA"/>
</dbReference>
<evidence type="ECO:0000313" key="1">
    <source>
        <dbReference type="EMBL" id="AOP34087.1"/>
    </source>
</evidence>
<keyword evidence="2" id="KW-1185">Reference proteome</keyword>
<sequence length="235" mass="27347">MSNRISIQRLGSSTQAPLFLLPDFDFPGRRIQTESFASAFSLRVFEVPIQSFQTDFPRYEEWIESISEEIRKTKGKVKLLGEGYFSGIVFELIKKFPDRIEAACIVNPPFPKVRDPFPWFPKNVEWILERFPWNPWFLLSEDLHLLFETLERSFRKGMEESNLLPTVLFTGIPGMITEQMKASGKELQSFRVYRIESADRNSIQVLFKELIVKILAEIPISSVQKKSNFKIEPGF</sequence>
<organism evidence="1 2">
    <name type="scientific">Leptospira tipperaryensis</name>
    <dbReference type="NCBI Taxonomy" id="2564040"/>
    <lineage>
        <taxon>Bacteria</taxon>
        <taxon>Pseudomonadati</taxon>
        <taxon>Spirochaetota</taxon>
        <taxon>Spirochaetia</taxon>
        <taxon>Leptospirales</taxon>
        <taxon>Leptospiraceae</taxon>
        <taxon>Leptospira</taxon>
    </lineage>
</organism>
<evidence type="ECO:0008006" key="3">
    <source>
        <dbReference type="Google" id="ProtNLM"/>
    </source>
</evidence>
<name>A0A1D7UWX2_9LEPT</name>
<dbReference type="SUPFAM" id="SSF53474">
    <property type="entry name" value="alpha/beta-Hydrolases"/>
    <property type="match status" value="1"/>
</dbReference>
<dbReference type="OrthoDB" id="340656at2"/>
<accession>A0A1D7UWX2</accession>